<dbReference type="RefSeq" id="WP_093176335.1">
    <property type="nucleotide sequence ID" value="NZ_FNCN01000070.1"/>
</dbReference>
<dbReference type="STRING" id="504805.SAMN05421505_17012"/>
<evidence type="ECO:0000313" key="1">
    <source>
        <dbReference type="EMBL" id="SDI56402.1"/>
    </source>
</evidence>
<reference evidence="1 2" key="1">
    <citation type="submission" date="2016-10" db="EMBL/GenBank/DDBJ databases">
        <authorList>
            <person name="de Groot N.N."/>
        </authorList>
    </citation>
    <scope>NUCLEOTIDE SEQUENCE [LARGE SCALE GENOMIC DNA]</scope>
    <source>
        <strain evidence="1 2">CPCC 201354</strain>
    </source>
</reference>
<accession>A0A1G8LL04</accession>
<gene>
    <name evidence="1" type="ORF">SAMN05421505_17012</name>
</gene>
<keyword evidence="2" id="KW-1185">Reference proteome</keyword>
<dbReference type="AlphaFoldDB" id="A0A1G8LL04"/>
<dbReference type="OrthoDB" id="9939991at2"/>
<dbReference type="EMBL" id="FNCN01000070">
    <property type="protein sequence ID" value="SDI56402.1"/>
    <property type="molecule type" value="Genomic_DNA"/>
</dbReference>
<proteinExistence type="predicted"/>
<organism evidence="1 2">
    <name type="scientific">Sinosporangium album</name>
    <dbReference type="NCBI Taxonomy" id="504805"/>
    <lineage>
        <taxon>Bacteria</taxon>
        <taxon>Bacillati</taxon>
        <taxon>Actinomycetota</taxon>
        <taxon>Actinomycetes</taxon>
        <taxon>Streptosporangiales</taxon>
        <taxon>Streptosporangiaceae</taxon>
        <taxon>Sinosporangium</taxon>
    </lineage>
</organism>
<evidence type="ECO:0000313" key="2">
    <source>
        <dbReference type="Proteomes" id="UP000198923"/>
    </source>
</evidence>
<name>A0A1G8LL04_9ACTN</name>
<dbReference type="Proteomes" id="UP000198923">
    <property type="component" value="Unassembled WGS sequence"/>
</dbReference>
<sequence length="100" mass="11199">MSKVKPGRRPKGGVRHSIRFGHPDVYQHALEVWEKLGFDSFSSYVDFTFSLVHGKWREFGFPNADAAADYLLAIGRGETIPPPHLRPCQQDALPLEHAAA</sequence>
<protein>
    <submittedName>
        <fullName evidence="1">Uncharacterized protein</fullName>
    </submittedName>
</protein>